<keyword evidence="2" id="KW-1185">Reference proteome</keyword>
<dbReference type="AlphaFoldDB" id="A0A375YZR0"/>
<dbReference type="GO" id="GO:0016787">
    <property type="term" value="F:hydrolase activity"/>
    <property type="evidence" value="ECO:0007669"/>
    <property type="project" value="UniProtKB-KW"/>
</dbReference>
<dbReference type="Gene3D" id="3.40.50.850">
    <property type="entry name" value="Isochorismatase-like"/>
    <property type="match status" value="1"/>
</dbReference>
<name>A0A375YZR0_MYCSH</name>
<gene>
    <name evidence="1" type="ORF">MSP7336_02622</name>
</gene>
<organism evidence="1 2">
    <name type="scientific">Mycobacterium shimoidei</name>
    <dbReference type="NCBI Taxonomy" id="29313"/>
    <lineage>
        <taxon>Bacteria</taxon>
        <taxon>Bacillati</taxon>
        <taxon>Actinomycetota</taxon>
        <taxon>Actinomycetes</taxon>
        <taxon>Mycobacteriales</taxon>
        <taxon>Mycobacteriaceae</taxon>
        <taxon>Mycobacterium</taxon>
    </lineage>
</organism>
<keyword evidence="1" id="KW-0378">Hydrolase</keyword>
<sequence>MLSRWHGVVPTGGTDLDAVLRNLGVSTIVVMDAVNAAYRVVVPRDAVTVPTKYGDAIIDNTLSLLATITTTEDLISAWNNP</sequence>
<evidence type="ECO:0000313" key="2">
    <source>
        <dbReference type="Proteomes" id="UP000252015"/>
    </source>
</evidence>
<dbReference type="Proteomes" id="UP000252015">
    <property type="component" value="Unassembled WGS sequence"/>
</dbReference>
<accession>A0A375YZR0</accession>
<proteinExistence type="predicted"/>
<protein>
    <submittedName>
        <fullName evidence="1">Putative hydrolase [Streptomyces bingchenggensis BCW-1]</fullName>
    </submittedName>
</protein>
<reference evidence="1 2" key="1">
    <citation type="submission" date="2018-05" db="EMBL/GenBank/DDBJ databases">
        <authorList>
            <consortium name="IHU Genomes"/>
        </authorList>
    </citation>
    <scope>NUCLEOTIDE SEQUENCE [LARGE SCALE GENOMIC DNA]</scope>
    <source>
        <strain evidence="1 2">P7336</strain>
    </source>
</reference>
<dbReference type="EMBL" id="UEGW01000001">
    <property type="protein sequence ID" value="SRX94368.1"/>
    <property type="molecule type" value="Genomic_DNA"/>
</dbReference>
<evidence type="ECO:0000313" key="1">
    <source>
        <dbReference type="EMBL" id="SRX94368.1"/>
    </source>
</evidence>
<dbReference type="InterPro" id="IPR036380">
    <property type="entry name" value="Isochorismatase-like_sf"/>
</dbReference>
<dbReference type="SUPFAM" id="SSF52499">
    <property type="entry name" value="Isochorismatase-like hydrolases"/>
    <property type="match status" value="1"/>
</dbReference>